<dbReference type="InterPro" id="IPR003526">
    <property type="entry name" value="MECDP_synthase"/>
</dbReference>
<dbReference type="CDD" id="cd00554">
    <property type="entry name" value="MECDP_synthase"/>
    <property type="match status" value="1"/>
</dbReference>
<evidence type="ECO:0000256" key="1">
    <source>
        <dbReference type="ARBA" id="ARBA00000200"/>
    </source>
</evidence>
<evidence type="ECO:0000256" key="6">
    <source>
        <dbReference type="ARBA" id="ARBA00023239"/>
    </source>
</evidence>
<evidence type="ECO:0000256" key="2">
    <source>
        <dbReference type="ARBA" id="ARBA00004709"/>
    </source>
</evidence>
<feature type="domain" description="2-C-methyl-D-erythritol 2,4-cyclodiphosphate synthase" evidence="9">
    <location>
        <begin position="5"/>
        <end position="158"/>
    </location>
</feature>
<dbReference type="PROSITE" id="PS01350">
    <property type="entry name" value="ISPF"/>
    <property type="match status" value="1"/>
</dbReference>
<feature type="site" description="Transition state stabilizer" evidence="7">
    <location>
        <position position="38"/>
    </location>
</feature>
<comment type="catalytic activity">
    <reaction evidence="1 7 8">
        <text>4-CDP-2-C-methyl-D-erythritol 2-phosphate = 2-C-methyl-D-erythritol 2,4-cyclic diphosphate + CMP</text>
        <dbReference type="Rhea" id="RHEA:23864"/>
        <dbReference type="ChEBI" id="CHEBI:57919"/>
        <dbReference type="ChEBI" id="CHEBI:58483"/>
        <dbReference type="ChEBI" id="CHEBI:60377"/>
        <dbReference type="EC" id="4.6.1.12"/>
    </reaction>
</comment>
<dbReference type="EC" id="4.6.1.12" evidence="3 7"/>
<dbReference type="OrthoDB" id="9804336at2"/>
<evidence type="ECO:0000256" key="5">
    <source>
        <dbReference type="ARBA" id="ARBA00023229"/>
    </source>
</evidence>
<comment type="function">
    <text evidence="7">Involved in the biosynthesis of isopentenyl diphosphate (IPP) and dimethylallyl diphosphate (DMAPP), two major building blocks of isoprenoid compounds. Catalyzes the conversion of 4-diphosphocytidyl-2-C-methyl-D-erythritol 2-phosphate (CDP-ME2P) to 2-C-methyl-D-erythritol 2,4-cyclodiphosphate (ME-CPP) with a corresponding release of cytidine 5-monophosphate (CMP).</text>
</comment>
<dbReference type="GO" id="GO:0046872">
    <property type="term" value="F:metal ion binding"/>
    <property type="evidence" value="ECO:0007669"/>
    <property type="project" value="UniProtKB-KW"/>
</dbReference>
<comment type="similarity">
    <text evidence="7 8">Belongs to the IspF family.</text>
</comment>
<comment type="cofactor">
    <cofactor evidence="7">
        <name>a divalent metal cation</name>
        <dbReference type="ChEBI" id="CHEBI:60240"/>
    </cofactor>
    <text evidence="7">Binds 1 divalent metal cation per subunit.</text>
</comment>
<feature type="binding site" evidence="7">
    <location>
        <begin position="38"/>
        <end position="39"/>
    </location>
    <ligand>
        <name>4-CDP-2-C-methyl-D-erythritol 2-phosphate</name>
        <dbReference type="ChEBI" id="CHEBI:57919"/>
    </ligand>
</feature>
<comment type="caution">
    <text evidence="7">Lacks conserved residue(s) required for the propagation of feature annotation.</text>
</comment>
<dbReference type="UniPathway" id="UPA00056">
    <property type="reaction ID" value="UER00095"/>
</dbReference>
<comment type="pathway">
    <text evidence="2 7">Isoprenoid biosynthesis; isopentenyl diphosphate biosynthesis via DXP pathway; isopentenyl diphosphate from 1-deoxy-D-xylulose 5-phosphate: step 4/6.</text>
</comment>
<evidence type="ECO:0000256" key="7">
    <source>
        <dbReference type="HAMAP-Rule" id="MF_00107"/>
    </source>
</evidence>
<feature type="binding site" evidence="7">
    <location>
        <begin position="136"/>
        <end position="139"/>
    </location>
    <ligand>
        <name>4-CDP-2-C-methyl-D-erythritol 2-phosphate</name>
        <dbReference type="ChEBI" id="CHEBI:57919"/>
    </ligand>
</feature>
<dbReference type="EMBL" id="CP002628">
    <property type="protein sequence ID" value="AEB07480.1"/>
    <property type="molecule type" value="Genomic_DNA"/>
</dbReference>
<evidence type="ECO:0000313" key="10">
    <source>
        <dbReference type="EMBL" id="AEB07480.1"/>
    </source>
</evidence>
<dbReference type="InterPro" id="IPR020555">
    <property type="entry name" value="MECDP_synthase_CS"/>
</dbReference>
<feature type="binding site" evidence="7">
    <location>
        <begin position="65"/>
        <end position="69"/>
    </location>
    <ligand>
        <name>4-CDP-2-C-methyl-D-erythritol 2-phosphate</name>
        <dbReference type="ChEBI" id="CHEBI:57919"/>
    </ligand>
</feature>
<evidence type="ECO:0000256" key="8">
    <source>
        <dbReference type="RuleBase" id="RU004395"/>
    </source>
</evidence>
<dbReference type="AlphaFoldDB" id="F2NAM4"/>
<keyword evidence="6 7" id="KW-0456">Lyase</keyword>
<feature type="binding site" evidence="7">
    <location>
        <begin position="12"/>
        <end position="14"/>
    </location>
    <ligand>
        <name>4-CDP-2-C-methyl-D-erythritol 2-phosphate</name>
        <dbReference type="ChEBI" id="CHEBI:57919"/>
    </ligand>
</feature>
<dbReference type="PANTHER" id="PTHR43181:SF1">
    <property type="entry name" value="2-C-METHYL-D-ERYTHRITOL 2,4-CYCLODIPHOSPHATE SYNTHASE, CHLOROPLASTIC"/>
    <property type="match status" value="1"/>
</dbReference>
<dbReference type="GO" id="GO:0008685">
    <property type="term" value="F:2-C-methyl-D-erythritol 2,4-cyclodiphosphate synthase activity"/>
    <property type="evidence" value="ECO:0007669"/>
    <property type="project" value="UniProtKB-UniRule"/>
</dbReference>
<evidence type="ECO:0000256" key="4">
    <source>
        <dbReference type="ARBA" id="ARBA00022723"/>
    </source>
</evidence>
<feature type="binding site" evidence="7">
    <location>
        <begin position="60"/>
        <end position="62"/>
    </location>
    <ligand>
        <name>4-CDP-2-C-methyl-D-erythritol 2-phosphate</name>
        <dbReference type="ChEBI" id="CHEBI:57919"/>
    </ligand>
</feature>
<evidence type="ECO:0000313" key="11">
    <source>
        <dbReference type="Proteomes" id="UP000006851"/>
    </source>
</evidence>
<dbReference type="PANTHER" id="PTHR43181">
    <property type="entry name" value="2-C-METHYL-D-ERYTHRITOL 2,4-CYCLODIPHOSPHATE SYNTHASE, CHLOROPLASTIC"/>
    <property type="match status" value="1"/>
</dbReference>
<dbReference type="eggNOG" id="COG0245">
    <property type="taxonomic scope" value="Bacteria"/>
</dbReference>
<dbReference type="GO" id="GO:0016114">
    <property type="term" value="P:terpenoid biosynthetic process"/>
    <property type="evidence" value="ECO:0007669"/>
    <property type="project" value="InterPro"/>
</dbReference>
<feature type="binding site" evidence="7">
    <location>
        <position position="14"/>
    </location>
    <ligand>
        <name>a divalent metal cation</name>
        <dbReference type="ChEBI" id="CHEBI:60240"/>
    </ligand>
</feature>
<sequence length="188" mass="20239">MERALRIGHGYDVHRLVAGRRCVIGGVDIPFERGLLGHSDADVLAHALADAILGAIRAGDIGSLFPDTDPAYEDADSLVLLARVMSRARDLGFELIDADCTLACEQPKIAPHRERMRANLASALHVSRERIGVKATTTERLGWEGAGRGVGAWAVCLLERRCTDEMAVDQGHTARWGAECPGEADGEC</sequence>
<feature type="binding site" evidence="7">
    <location>
        <position position="46"/>
    </location>
    <ligand>
        <name>a divalent metal cation</name>
        <dbReference type="ChEBI" id="CHEBI:60240"/>
    </ligand>
</feature>
<organism evidence="10 11">
    <name type="scientific">Coriobacterium glomerans (strain ATCC 49209 / DSM 20642 / JCM 10262 / PW2)</name>
    <dbReference type="NCBI Taxonomy" id="700015"/>
    <lineage>
        <taxon>Bacteria</taxon>
        <taxon>Bacillati</taxon>
        <taxon>Actinomycetota</taxon>
        <taxon>Coriobacteriia</taxon>
        <taxon>Coriobacteriales</taxon>
        <taxon>Coriobacteriaceae</taxon>
        <taxon>Coriobacterium</taxon>
    </lineage>
</organism>
<name>F2NAM4_CORGP</name>
<evidence type="ECO:0000259" key="9">
    <source>
        <dbReference type="Pfam" id="PF02542"/>
    </source>
</evidence>
<dbReference type="HOGENOM" id="CLU_084630_2_0_11"/>
<gene>
    <name evidence="7" type="primary">ispF</name>
    <name evidence="10" type="ordered locus">Corgl_1379</name>
</gene>
<protein>
    <recommendedName>
        <fullName evidence="3 7">2-C-methyl-D-erythritol 2,4-cyclodiphosphate synthase</fullName>
        <shortName evidence="7">MECDP-synthase</shortName>
        <shortName evidence="7">MECPP-synthase</shortName>
        <shortName evidence="7">MECPS</shortName>
        <ecNumber evidence="3 7">4.6.1.12</ecNumber>
    </recommendedName>
</protein>
<proteinExistence type="inferred from homology"/>
<dbReference type="STRING" id="700015.Corgl_1379"/>
<keyword evidence="4 7" id="KW-0479">Metal-binding</keyword>
<dbReference type="GO" id="GO:0019288">
    <property type="term" value="P:isopentenyl diphosphate biosynthetic process, methylerythritol 4-phosphate pathway"/>
    <property type="evidence" value="ECO:0007669"/>
    <property type="project" value="UniProtKB-UniRule"/>
</dbReference>
<feature type="site" description="Transition state stabilizer" evidence="7">
    <location>
        <position position="137"/>
    </location>
</feature>
<dbReference type="HAMAP" id="MF_00107">
    <property type="entry name" value="IspF"/>
    <property type="match status" value="1"/>
</dbReference>
<dbReference type="Pfam" id="PF02542">
    <property type="entry name" value="YgbB"/>
    <property type="match status" value="1"/>
</dbReference>
<feature type="binding site" evidence="7">
    <location>
        <position position="12"/>
    </location>
    <ligand>
        <name>a divalent metal cation</name>
        <dbReference type="ChEBI" id="CHEBI:60240"/>
    </ligand>
</feature>
<dbReference type="KEGG" id="cgo:Corgl_1379"/>
<keyword evidence="5 7" id="KW-0414">Isoprene biosynthesis</keyword>
<keyword evidence="11" id="KW-1185">Reference proteome</keyword>
<dbReference type="InterPro" id="IPR036571">
    <property type="entry name" value="MECDP_synthase_sf"/>
</dbReference>
<dbReference type="SUPFAM" id="SSF69765">
    <property type="entry name" value="IpsF-like"/>
    <property type="match status" value="1"/>
</dbReference>
<dbReference type="Gene3D" id="3.30.1330.50">
    <property type="entry name" value="2-C-methyl-D-erythritol 2,4-cyclodiphosphate synthase"/>
    <property type="match status" value="1"/>
</dbReference>
<evidence type="ECO:0000256" key="3">
    <source>
        <dbReference type="ARBA" id="ARBA00012579"/>
    </source>
</evidence>
<dbReference type="Proteomes" id="UP000006851">
    <property type="component" value="Chromosome"/>
</dbReference>
<comment type="subunit">
    <text evidence="7">Homotrimer.</text>
</comment>
<reference evidence="11" key="1">
    <citation type="journal article" date="2013" name="Stand. Genomic Sci.">
        <title>Complete genome sequence of Coriobacterium glomerans type strain (PW2(T)) from the midgut of Pyrrhocoris apterus L. (red soldier bug).</title>
        <authorList>
            <person name="Stackebrandt E."/>
            <person name="Zeytun A."/>
            <person name="Lapidus A."/>
            <person name="Nolan M."/>
            <person name="Lucas S."/>
            <person name="Hammon N."/>
            <person name="Deshpande S."/>
            <person name="Cheng J.F."/>
            <person name="Tapia R."/>
            <person name="Goodwin L.A."/>
            <person name="Pitluck S."/>
            <person name="Liolios K."/>
            <person name="Pagani I."/>
            <person name="Ivanova N."/>
            <person name="Mavromatis K."/>
            <person name="Mikhailova N."/>
            <person name="Huntemann M."/>
            <person name="Pati A."/>
            <person name="Chen A."/>
            <person name="Palaniappan K."/>
            <person name="Chang Y.J."/>
            <person name="Land M."/>
            <person name="Hauser L."/>
            <person name="Rohde M."/>
            <person name="Pukall R."/>
            <person name="Goker M."/>
            <person name="Detter J.C."/>
            <person name="Woyke T."/>
            <person name="Bristow J."/>
            <person name="Eisen J.A."/>
            <person name="Markowitz V."/>
            <person name="Hugenholtz P."/>
            <person name="Kyrpides N.C."/>
            <person name="Klenk H.P."/>
        </authorList>
    </citation>
    <scope>NUCLEOTIDE SEQUENCE</scope>
    <source>
        <strain evidence="11">ATCC 49209 / DSM 20642 / JCM 10262 / PW2</strain>
    </source>
</reference>
<accession>F2NAM4</accession>
<dbReference type="NCBIfam" id="TIGR00151">
    <property type="entry name" value="ispF"/>
    <property type="match status" value="1"/>
</dbReference>